<reference evidence="3" key="1">
    <citation type="submission" date="2017-06" db="EMBL/GenBank/DDBJ databases">
        <authorList>
            <person name="Varghese N."/>
            <person name="Submissions S."/>
        </authorList>
    </citation>
    <scope>NUCLEOTIDE SEQUENCE [LARGE SCALE GENOMIC DNA]</scope>
    <source>
        <strain evidence="3">NKM1</strain>
    </source>
</reference>
<dbReference type="Pfam" id="PF01425">
    <property type="entry name" value="Amidase"/>
    <property type="match status" value="1"/>
</dbReference>
<dbReference type="InterPro" id="IPR023631">
    <property type="entry name" value="Amidase_dom"/>
</dbReference>
<dbReference type="PANTHER" id="PTHR42678">
    <property type="entry name" value="AMIDASE"/>
    <property type="match status" value="1"/>
</dbReference>
<dbReference type="SUPFAM" id="SSF75304">
    <property type="entry name" value="Amidase signature (AS) enzymes"/>
    <property type="match status" value="1"/>
</dbReference>
<dbReference type="InterPro" id="IPR036928">
    <property type="entry name" value="AS_sf"/>
</dbReference>
<keyword evidence="2" id="KW-0808">Transferase</keyword>
<dbReference type="Gene3D" id="3.90.1300.10">
    <property type="entry name" value="Amidase signature (AS) domain"/>
    <property type="match status" value="1"/>
</dbReference>
<dbReference type="EMBL" id="FZOQ01000007">
    <property type="protein sequence ID" value="SNS46943.1"/>
    <property type="molecule type" value="Genomic_DNA"/>
</dbReference>
<feature type="domain" description="Amidase" evidence="1">
    <location>
        <begin position="94"/>
        <end position="533"/>
    </location>
</feature>
<evidence type="ECO:0000313" key="3">
    <source>
        <dbReference type="Proteomes" id="UP000198432"/>
    </source>
</evidence>
<keyword evidence="3" id="KW-1185">Reference proteome</keyword>
<dbReference type="PANTHER" id="PTHR42678:SF34">
    <property type="entry name" value="OS04G0183300 PROTEIN"/>
    <property type="match status" value="1"/>
</dbReference>
<dbReference type="GO" id="GO:0016740">
    <property type="term" value="F:transferase activity"/>
    <property type="evidence" value="ECO:0007669"/>
    <property type="project" value="UniProtKB-KW"/>
</dbReference>
<evidence type="ECO:0000313" key="2">
    <source>
        <dbReference type="EMBL" id="SNS46943.1"/>
    </source>
</evidence>
<dbReference type="AlphaFoldDB" id="A0A239ESD2"/>
<name>A0A239ESD2_9BACT</name>
<organism evidence="2 3">
    <name type="scientific">Pontibacter ummariensis</name>
    <dbReference type="NCBI Taxonomy" id="1610492"/>
    <lineage>
        <taxon>Bacteria</taxon>
        <taxon>Pseudomonadati</taxon>
        <taxon>Bacteroidota</taxon>
        <taxon>Cytophagia</taxon>
        <taxon>Cytophagales</taxon>
        <taxon>Hymenobacteraceae</taxon>
        <taxon>Pontibacter</taxon>
    </lineage>
</organism>
<protein>
    <submittedName>
        <fullName evidence="2">Asp-tRNAAsn/Glu-tRNAGln amidotransferase A subunit</fullName>
    </submittedName>
</protein>
<accession>A0A239ESD2</accession>
<proteinExistence type="predicted"/>
<dbReference type="Proteomes" id="UP000198432">
    <property type="component" value="Unassembled WGS sequence"/>
</dbReference>
<sequence length="565" mass="62027">MLFHFIPCYRLVAGDFCLYCSDINCSLDQIPIHLPMPIKVTHLLQFLLGILLLSSCTRETKTASSAATDFELQEVTIADIHQAFREGDCSCQQLVAAYLQRIEQYDQPTGLNAIVLTNPEAMERARQLDAEFAQTKKLRPLHCVPVIVKDNYNTEGLQTTAGSAALKGFTPAEDAYQVRELKEAGAVVLAKSNMAEWAFSPMVSISSIAGETLNPYNLEHVPAGSSGGTAAAVAANLGTVGLGTDTGNSIRGPSSHNALVGFRSTLGLTSRAGIVPLYLRNDVGGPMARTVEDATRILEVIAGYDPEDPLTKHSQGKVPQNYQQFLDKDGLEGARIGVLRQLSDQNPDPQVKALFEQALADLKAQGAMIVDPFEVADFDKLRQDQWCDVFQRDINEYLAAQGPDVPVKNLDEIVASGKYSAYIEENLKYFQENQVEEDGTSTCGDAFTDPKRIAFREAIENAMDKYKVDAIVYPTWNNPPARVGDFKGYKGDNSQVIAPHTGQPAFTIPMGYTYDNLPAGLQFLGRMFDEPTLIKLTYSYEQATKHRKPPVRFTKAGKKQEGVKP</sequence>
<evidence type="ECO:0000259" key="1">
    <source>
        <dbReference type="Pfam" id="PF01425"/>
    </source>
</evidence>
<gene>
    <name evidence="2" type="ORF">SAMN06296052_10719</name>
</gene>